<dbReference type="SUPFAM" id="SSF58104">
    <property type="entry name" value="Methyl-accepting chemotaxis protein (MCP) signaling domain"/>
    <property type="match status" value="1"/>
</dbReference>
<dbReference type="InterPro" id="IPR033480">
    <property type="entry name" value="sCache_2"/>
</dbReference>
<dbReference type="Gene3D" id="3.30.450.20">
    <property type="entry name" value="PAS domain"/>
    <property type="match status" value="1"/>
</dbReference>
<dbReference type="Pfam" id="PF17200">
    <property type="entry name" value="sCache_2"/>
    <property type="match status" value="1"/>
</dbReference>
<keyword evidence="3 9" id="KW-0812">Transmembrane</keyword>
<evidence type="ECO:0000256" key="2">
    <source>
        <dbReference type="ARBA" id="ARBA00022475"/>
    </source>
</evidence>
<reference evidence="13" key="1">
    <citation type="journal article" date="2019" name="Int. J. Syst. Evol. Microbiol.">
        <title>The Global Catalogue of Microorganisms (GCM) 10K type strain sequencing project: providing services to taxonomists for standard genome sequencing and annotation.</title>
        <authorList>
            <consortium name="The Broad Institute Genomics Platform"/>
            <consortium name="The Broad Institute Genome Sequencing Center for Infectious Disease"/>
            <person name="Wu L."/>
            <person name="Ma J."/>
        </authorList>
    </citation>
    <scope>NUCLEOTIDE SEQUENCE [LARGE SCALE GENOMIC DNA]</scope>
    <source>
        <strain evidence="13">JCM 32226</strain>
    </source>
</reference>
<gene>
    <name evidence="12" type="ORF">GCM10023095_08610</name>
</gene>
<evidence type="ECO:0000256" key="8">
    <source>
        <dbReference type="PROSITE-ProRule" id="PRU00284"/>
    </source>
</evidence>
<dbReference type="PRINTS" id="PR00260">
    <property type="entry name" value="CHEMTRNSDUCR"/>
</dbReference>
<dbReference type="PANTHER" id="PTHR32089">
    <property type="entry name" value="METHYL-ACCEPTING CHEMOTAXIS PROTEIN MCPB"/>
    <property type="match status" value="1"/>
</dbReference>
<keyword evidence="4 9" id="KW-1133">Transmembrane helix</keyword>
<name>A0ABP8Q256_9GAMM</name>
<keyword evidence="5 9" id="KW-0472">Membrane</keyword>
<dbReference type="SMART" id="SM00304">
    <property type="entry name" value="HAMP"/>
    <property type="match status" value="1"/>
</dbReference>
<dbReference type="EMBL" id="BAABFC010000006">
    <property type="protein sequence ID" value="GAA4495435.1"/>
    <property type="molecule type" value="Genomic_DNA"/>
</dbReference>
<dbReference type="Pfam" id="PF00015">
    <property type="entry name" value="MCPsignal"/>
    <property type="match status" value="1"/>
</dbReference>
<keyword evidence="2" id="KW-1003">Cell membrane</keyword>
<feature type="transmembrane region" description="Helical" evidence="9">
    <location>
        <begin position="201"/>
        <end position="223"/>
    </location>
</feature>
<dbReference type="Proteomes" id="UP001501321">
    <property type="component" value="Unassembled WGS sequence"/>
</dbReference>
<proteinExistence type="inferred from homology"/>
<evidence type="ECO:0000256" key="6">
    <source>
        <dbReference type="ARBA" id="ARBA00023224"/>
    </source>
</evidence>
<evidence type="ECO:0000256" key="9">
    <source>
        <dbReference type="SAM" id="Phobius"/>
    </source>
</evidence>
<keyword evidence="13" id="KW-1185">Reference proteome</keyword>
<dbReference type="SMART" id="SM00283">
    <property type="entry name" value="MA"/>
    <property type="match status" value="1"/>
</dbReference>
<evidence type="ECO:0000259" key="11">
    <source>
        <dbReference type="PROSITE" id="PS50885"/>
    </source>
</evidence>
<dbReference type="RefSeq" id="WP_345010435.1">
    <property type="nucleotide sequence ID" value="NZ_BAABFC010000006.1"/>
</dbReference>
<dbReference type="InterPro" id="IPR004089">
    <property type="entry name" value="MCPsignal_dom"/>
</dbReference>
<comment type="similarity">
    <text evidence="7">Belongs to the methyl-accepting chemotaxis (MCP) protein family.</text>
</comment>
<evidence type="ECO:0000256" key="4">
    <source>
        <dbReference type="ARBA" id="ARBA00022989"/>
    </source>
</evidence>
<evidence type="ECO:0000259" key="10">
    <source>
        <dbReference type="PROSITE" id="PS50111"/>
    </source>
</evidence>
<comment type="subcellular location">
    <subcellularLocation>
        <location evidence="1">Cell membrane</location>
        <topology evidence="1">Multi-pass membrane protein</topology>
    </subcellularLocation>
</comment>
<accession>A0ABP8Q256</accession>
<protein>
    <submittedName>
        <fullName evidence="12">Methyl-accepting chemotaxis protein</fullName>
    </submittedName>
</protein>
<organism evidence="12 13">
    <name type="scientific">Pseudaeromonas paramecii</name>
    <dbReference type="NCBI Taxonomy" id="2138166"/>
    <lineage>
        <taxon>Bacteria</taxon>
        <taxon>Pseudomonadati</taxon>
        <taxon>Pseudomonadota</taxon>
        <taxon>Gammaproteobacteria</taxon>
        <taxon>Aeromonadales</taxon>
        <taxon>Aeromonadaceae</taxon>
        <taxon>Pseudaeromonas</taxon>
    </lineage>
</organism>
<dbReference type="CDD" id="cd11386">
    <property type="entry name" value="MCP_signal"/>
    <property type="match status" value="1"/>
</dbReference>
<dbReference type="PROSITE" id="PS50885">
    <property type="entry name" value="HAMP"/>
    <property type="match status" value="1"/>
</dbReference>
<feature type="domain" description="HAMP" evidence="11">
    <location>
        <begin position="224"/>
        <end position="278"/>
    </location>
</feature>
<dbReference type="SMART" id="SM01049">
    <property type="entry name" value="Cache_2"/>
    <property type="match status" value="1"/>
</dbReference>
<evidence type="ECO:0000313" key="13">
    <source>
        <dbReference type="Proteomes" id="UP001501321"/>
    </source>
</evidence>
<evidence type="ECO:0000313" key="12">
    <source>
        <dbReference type="EMBL" id="GAA4495435.1"/>
    </source>
</evidence>
<sequence>MTIKQKIMLLASLPLVLAVCAINLTSYWIGQRALQEELQLSRGKLMEARRAQLTNYMTLARTAIAAEYEGEDTPARREKVKAILRALRYEADGYFFVYDYQGINQVLGPKPELEGKDLSGLKDEEGRPFIRGIIEAARQGDGFYSYLWTKPSTGKTVLKLSLSQTLDRYGWVLGTGFYIDDIDQQLANTQQMRNDELRQQLLRSLLVSLLLLLLTVLLTLWVANRISRPLSGIAEALKAIASGDGDLTQRLPVLSQDEVGQVAGAFNHFVEQIQALVRDVGGTGEELAQVSEQLSGVAERYNSQMQAHRKETEQVVTAVTEMSSTAQEVAGSAARAAEATGAAAQASDSARSVVDNAVASIHGLVAEVNAASEVIGELSQQTANIGSVVEVIRSIAEQTNLLALNAAIEAARAGEQGRGFAVVADEVRSLAGRTQQSTHEINDMLQRLQAGVKDAVEAMQAGQLRSEQTVTEAARIGEALSGMSDAVGTINDMNLQIASAAEEQNAVSEEINRNLVAISQIVDQLTSEAASTEQTTQSLSSAGRRLRELIRRFRY</sequence>
<evidence type="ECO:0000256" key="3">
    <source>
        <dbReference type="ARBA" id="ARBA00022692"/>
    </source>
</evidence>
<dbReference type="CDD" id="cd06225">
    <property type="entry name" value="HAMP"/>
    <property type="match status" value="1"/>
</dbReference>
<evidence type="ECO:0000256" key="7">
    <source>
        <dbReference type="ARBA" id="ARBA00029447"/>
    </source>
</evidence>
<dbReference type="InterPro" id="IPR003660">
    <property type="entry name" value="HAMP_dom"/>
</dbReference>
<keyword evidence="6 8" id="KW-0807">Transducer</keyword>
<dbReference type="InterPro" id="IPR004090">
    <property type="entry name" value="Chemotax_Me-accpt_rcpt"/>
</dbReference>
<comment type="caution">
    <text evidence="12">The sequence shown here is derived from an EMBL/GenBank/DDBJ whole genome shotgun (WGS) entry which is preliminary data.</text>
</comment>
<evidence type="ECO:0000256" key="1">
    <source>
        <dbReference type="ARBA" id="ARBA00004651"/>
    </source>
</evidence>
<feature type="domain" description="Methyl-accepting transducer" evidence="10">
    <location>
        <begin position="283"/>
        <end position="519"/>
    </location>
</feature>
<evidence type="ECO:0000256" key="5">
    <source>
        <dbReference type="ARBA" id="ARBA00023136"/>
    </source>
</evidence>
<dbReference type="PROSITE" id="PS50111">
    <property type="entry name" value="CHEMOTAXIS_TRANSDUC_2"/>
    <property type="match status" value="1"/>
</dbReference>
<dbReference type="Gene3D" id="1.10.287.950">
    <property type="entry name" value="Methyl-accepting chemotaxis protein"/>
    <property type="match status" value="1"/>
</dbReference>
<dbReference type="Pfam" id="PF00672">
    <property type="entry name" value="HAMP"/>
    <property type="match status" value="1"/>
</dbReference>
<dbReference type="PANTHER" id="PTHR32089:SF55">
    <property type="entry name" value="METHYL ACCEPTING SENSORY TRANSDUCER WITH CACHE_2 SMALL MOLECULE BINDING DOMAIN"/>
    <property type="match status" value="1"/>
</dbReference>